<feature type="region of interest" description="Disordered" evidence="1">
    <location>
        <begin position="373"/>
        <end position="419"/>
    </location>
</feature>
<keyword evidence="3" id="KW-1185">Reference proteome</keyword>
<feature type="compositionally biased region" description="Pro residues" evidence="1">
    <location>
        <begin position="389"/>
        <end position="418"/>
    </location>
</feature>
<gene>
    <name evidence="2" type="ORF">EJB05_25699</name>
</gene>
<feature type="region of interest" description="Disordered" evidence="1">
    <location>
        <begin position="485"/>
        <end position="539"/>
    </location>
</feature>
<dbReference type="Proteomes" id="UP000324897">
    <property type="component" value="Chromosome 2"/>
</dbReference>
<dbReference type="PANTHER" id="PTHR34303:SF3">
    <property type="entry name" value="CCHC-TYPE DOMAIN-CONTAINING PROTEIN"/>
    <property type="match status" value="1"/>
</dbReference>
<dbReference type="EMBL" id="RWGY01000013">
    <property type="protein sequence ID" value="TVU23342.1"/>
    <property type="molecule type" value="Genomic_DNA"/>
</dbReference>
<name>A0A5J9UI35_9POAL</name>
<dbReference type="PANTHER" id="PTHR34303">
    <property type="entry name" value="OS01G0890400 PROTEIN-RELATED"/>
    <property type="match status" value="1"/>
</dbReference>
<evidence type="ECO:0000256" key="1">
    <source>
        <dbReference type="SAM" id="MobiDB-lite"/>
    </source>
</evidence>
<proteinExistence type="predicted"/>
<feature type="compositionally biased region" description="Polar residues" evidence="1">
    <location>
        <begin position="126"/>
        <end position="139"/>
    </location>
</feature>
<feature type="compositionally biased region" description="Basic and acidic residues" evidence="1">
    <location>
        <begin position="524"/>
        <end position="539"/>
    </location>
</feature>
<feature type="compositionally biased region" description="Low complexity" evidence="1">
    <location>
        <begin position="19"/>
        <end position="47"/>
    </location>
</feature>
<reference evidence="2 3" key="1">
    <citation type="journal article" date="2019" name="Sci. Rep.">
        <title>A high-quality genome of Eragrostis curvula grass provides insights into Poaceae evolution and supports new strategies to enhance forage quality.</title>
        <authorList>
            <person name="Carballo J."/>
            <person name="Santos B.A.C.M."/>
            <person name="Zappacosta D."/>
            <person name="Garbus I."/>
            <person name="Selva J.P."/>
            <person name="Gallo C.A."/>
            <person name="Diaz A."/>
            <person name="Albertini E."/>
            <person name="Caccamo M."/>
            <person name="Echenique V."/>
        </authorList>
    </citation>
    <scope>NUCLEOTIDE SEQUENCE [LARGE SCALE GENOMIC DNA]</scope>
    <source>
        <strain evidence="3">cv. Victoria</strain>
        <tissue evidence="2">Leaf</tissue>
    </source>
</reference>
<sequence>MPVERQQTPLPRDAPQVATPPSATITPPPSSRTTILPASPASPTSSAYATSQGMLTAAYAPSAMLPSSSSAAPLPRNLSAESLNLALLFAEEPGHQRTVSFAVVADFISPAHGSMSLTASSAGLTPFGSTSPTLPATTPNERRPLGPPDSSDEEVESDSSDDPPPPNPTFAEQWLPQGRWRAVARYAYAYVSGDAIANPAPFIRAAMHVAAPLLNFELLPSSRGAMLLRFATIADCEFAHTLSPLMYGSTRVDLELSANTDNRFFRDPEWLALLAVTDFPLEHWFEGNIRAAFRCFAVVVEIDPLCLTGYDFSSLRVIVEVRALDNIPEELWLMSPGGEGAVARVTMLRAWPRAAQLDHHSAFVPVFGPPPPPPGGNGALAGHHDPAAQAPPPPPAAPAPEQPPPPPPAPLGPAPPHSAPAATLSQLYDIVEYIPAYPLARLAAFPIIIPINNLLLSLTANPAPAPPKLPMLAITCLRRPTCRPTPYDSPPPPTAAVSTAVVAPGHGRKPRARRAREAAAVPQRHSERLAGKEPSHHVDSTDKAVQLKALKNCLAACSRELKAHVNKKGLLGRKKQPIATADLRKLVSAAGLGGAAAKSIDVVLAVQG</sequence>
<evidence type="ECO:0000313" key="3">
    <source>
        <dbReference type="Proteomes" id="UP000324897"/>
    </source>
</evidence>
<feature type="compositionally biased region" description="Low complexity" evidence="1">
    <location>
        <begin position="495"/>
        <end position="504"/>
    </location>
</feature>
<accession>A0A5J9UI35</accession>
<feature type="region of interest" description="Disordered" evidence="1">
    <location>
        <begin position="1"/>
        <end position="47"/>
    </location>
</feature>
<feature type="non-terminal residue" evidence="2">
    <location>
        <position position="1"/>
    </location>
</feature>
<organism evidence="2 3">
    <name type="scientific">Eragrostis curvula</name>
    <name type="common">weeping love grass</name>
    <dbReference type="NCBI Taxonomy" id="38414"/>
    <lineage>
        <taxon>Eukaryota</taxon>
        <taxon>Viridiplantae</taxon>
        <taxon>Streptophyta</taxon>
        <taxon>Embryophyta</taxon>
        <taxon>Tracheophyta</taxon>
        <taxon>Spermatophyta</taxon>
        <taxon>Magnoliopsida</taxon>
        <taxon>Liliopsida</taxon>
        <taxon>Poales</taxon>
        <taxon>Poaceae</taxon>
        <taxon>PACMAD clade</taxon>
        <taxon>Chloridoideae</taxon>
        <taxon>Eragrostideae</taxon>
        <taxon>Eragrostidinae</taxon>
        <taxon>Eragrostis</taxon>
    </lineage>
</organism>
<feature type="compositionally biased region" description="Acidic residues" evidence="1">
    <location>
        <begin position="150"/>
        <end position="161"/>
    </location>
</feature>
<protein>
    <recommendedName>
        <fullName evidence="4">DUF4283 domain-containing protein</fullName>
    </recommendedName>
</protein>
<dbReference type="OrthoDB" id="675134at2759"/>
<dbReference type="AlphaFoldDB" id="A0A5J9UI35"/>
<dbReference type="Gramene" id="TVU23342">
    <property type="protein sequence ID" value="TVU23342"/>
    <property type="gene ID" value="EJB05_25699"/>
</dbReference>
<evidence type="ECO:0000313" key="2">
    <source>
        <dbReference type="EMBL" id="TVU23342.1"/>
    </source>
</evidence>
<comment type="caution">
    <text evidence="2">The sequence shown here is derived from an EMBL/GenBank/DDBJ whole genome shotgun (WGS) entry which is preliminary data.</text>
</comment>
<evidence type="ECO:0008006" key="4">
    <source>
        <dbReference type="Google" id="ProtNLM"/>
    </source>
</evidence>
<feature type="region of interest" description="Disordered" evidence="1">
    <location>
        <begin position="126"/>
        <end position="172"/>
    </location>
</feature>